<dbReference type="GO" id="GO:0005737">
    <property type="term" value="C:cytoplasm"/>
    <property type="evidence" value="ECO:0007669"/>
    <property type="project" value="UniProtKB-SubCell"/>
</dbReference>
<comment type="caution">
    <text evidence="9">The sequence shown here is derived from an EMBL/GenBank/DDBJ whole genome shotgun (WGS) entry which is preliminary data.</text>
</comment>
<dbReference type="GO" id="GO:0006817">
    <property type="term" value="P:phosphate ion transport"/>
    <property type="evidence" value="ECO:0007669"/>
    <property type="project" value="UniProtKB-KW"/>
</dbReference>
<evidence type="ECO:0000256" key="6">
    <source>
        <dbReference type="ARBA" id="ARBA00022592"/>
    </source>
</evidence>
<feature type="domain" description="PhoU" evidence="8">
    <location>
        <begin position="18"/>
        <end position="106"/>
    </location>
</feature>
<evidence type="ECO:0000259" key="8">
    <source>
        <dbReference type="Pfam" id="PF01895"/>
    </source>
</evidence>
<dbReference type="GO" id="GO:0045936">
    <property type="term" value="P:negative regulation of phosphate metabolic process"/>
    <property type="evidence" value="ECO:0007669"/>
    <property type="project" value="InterPro"/>
</dbReference>
<evidence type="ECO:0000313" key="9">
    <source>
        <dbReference type="EMBL" id="MSS63610.1"/>
    </source>
</evidence>
<keyword evidence="4 7" id="KW-0813">Transport</keyword>
<dbReference type="Pfam" id="PF01895">
    <property type="entry name" value="PhoU"/>
    <property type="match status" value="2"/>
</dbReference>
<dbReference type="AlphaFoldDB" id="A0A6L5XXL7"/>
<dbReference type="InterPro" id="IPR026022">
    <property type="entry name" value="PhoU_dom"/>
</dbReference>
<dbReference type="InterPro" id="IPR038078">
    <property type="entry name" value="PhoU-like_sf"/>
</dbReference>
<organism evidence="9 10">
    <name type="scientific">Velocimicrobium porci</name>
    <dbReference type="NCBI Taxonomy" id="2606634"/>
    <lineage>
        <taxon>Bacteria</taxon>
        <taxon>Bacillati</taxon>
        <taxon>Bacillota</taxon>
        <taxon>Clostridia</taxon>
        <taxon>Lachnospirales</taxon>
        <taxon>Lachnospiraceae</taxon>
        <taxon>Velocimicrobium</taxon>
    </lineage>
</organism>
<protein>
    <recommendedName>
        <fullName evidence="7">Phosphate-specific transport system accessory protein PhoU</fullName>
    </recommendedName>
</protein>
<dbReference type="Proteomes" id="UP000482209">
    <property type="component" value="Unassembled WGS sequence"/>
</dbReference>
<evidence type="ECO:0000313" key="10">
    <source>
        <dbReference type="Proteomes" id="UP000482209"/>
    </source>
</evidence>
<dbReference type="PIRSF" id="PIRSF003107">
    <property type="entry name" value="PhoU"/>
    <property type="match status" value="1"/>
</dbReference>
<comment type="subunit">
    <text evidence="3 7">Homodimer.</text>
</comment>
<proteinExistence type="inferred from homology"/>
<dbReference type="GO" id="GO:0030643">
    <property type="term" value="P:intracellular phosphate ion homeostasis"/>
    <property type="evidence" value="ECO:0007669"/>
    <property type="project" value="InterPro"/>
</dbReference>
<dbReference type="InterPro" id="IPR028366">
    <property type="entry name" value="PhoU"/>
</dbReference>
<keyword evidence="10" id="KW-1185">Reference proteome</keyword>
<evidence type="ECO:0000256" key="3">
    <source>
        <dbReference type="ARBA" id="ARBA00011738"/>
    </source>
</evidence>
<evidence type="ECO:0000256" key="2">
    <source>
        <dbReference type="ARBA" id="ARBA00008107"/>
    </source>
</evidence>
<dbReference type="SUPFAM" id="SSF109755">
    <property type="entry name" value="PhoU-like"/>
    <property type="match status" value="1"/>
</dbReference>
<comment type="function">
    <text evidence="7">Plays a role in the regulation of phosphate uptake.</text>
</comment>
<keyword evidence="6 7" id="KW-0592">Phosphate transport</keyword>
<feature type="domain" description="PhoU" evidence="8">
    <location>
        <begin position="122"/>
        <end position="206"/>
    </location>
</feature>
<dbReference type="FunFam" id="1.20.58.220:FF:000004">
    <property type="entry name" value="Phosphate-specific transport system accessory protein PhoU"/>
    <property type="match status" value="1"/>
</dbReference>
<dbReference type="RefSeq" id="WP_154519009.1">
    <property type="nucleotide sequence ID" value="NZ_VUMT01000008.1"/>
</dbReference>
<dbReference type="PANTHER" id="PTHR42930">
    <property type="entry name" value="PHOSPHATE-SPECIFIC TRANSPORT SYSTEM ACCESSORY PROTEIN PHOU"/>
    <property type="match status" value="1"/>
</dbReference>
<dbReference type="Gene3D" id="1.20.58.220">
    <property type="entry name" value="Phosphate transport system protein phou homolog 2, domain 2"/>
    <property type="match status" value="1"/>
</dbReference>
<dbReference type="NCBIfam" id="TIGR02135">
    <property type="entry name" value="phoU_full"/>
    <property type="match status" value="1"/>
</dbReference>
<evidence type="ECO:0000256" key="7">
    <source>
        <dbReference type="PIRNR" id="PIRNR003107"/>
    </source>
</evidence>
<comment type="similarity">
    <text evidence="2 7">Belongs to the PhoU family.</text>
</comment>
<evidence type="ECO:0000256" key="1">
    <source>
        <dbReference type="ARBA" id="ARBA00004496"/>
    </source>
</evidence>
<evidence type="ECO:0000256" key="5">
    <source>
        <dbReference type="ARBA" id="ARBA00022490"/>
    </source>
</evidence>
<evidence type="ECO:0000256" key="4">
    <source>
        <dbReference type="ARBA" id="ARBA00022448"/>
    </source>
</evidence>
<reference evidence="9 10" key="1">
    <citation type="submission" date="2019-08" db="EMBL/GenBank/DDBJ databases">
        <title>In-depth cultivation of the pig gut microbiome towards novel bacterial diversity and tailored functional studies.</title>
        <authorList>
            <person name="Wylensek D."/>
            <person name="Hitch T.C.A."/>
            <person name="Clavel T."/>
        </authorList>
    </citation>
    <scope>NUCLEOTIDE SEQUENCE [LARGE SCALE GENOMIC DNA]</scope>
    <source>
        <strain evidence="9 10">WCA-693-APC-MOT-I</strain>
    </source>
</reference>
<sequence>MTPRISFEHQLEALNDNLVEMGQYVEKSIDQIFKALETMDIELAKEVMEGDDTVDDMEKGIEAQSLALITRQQPVARDLRMVSTALKVVTDMERIGDHAADIAEIIVRFEHADFYHLSKQVPKMIEATKKMVHDSLNAFIKRDVKAAGEIMKQDDIIDGLFDKIKTEIISLLQGGNQNADYCVDVLMIAKYLERIGDHAVNICEWTIFEEKGTIDNIRVL</sequence>
<dbReference type="EMBL" id="VUMT01000008">
    <property type="protein sequence ID" value="MSS63610.1"/>
    <property type="molecule type" value="Genomic_DNA"/>
</dbReference>
<comment type="subcellular location">
    <subcellularLocation>
        <location evidence="1 7">Cytoplasm</location>
    </subcellularLocation>
</comment>
<gene>
    <name evidence="9" type="primary">phoU</name>
    <name evidence="9" type="ORF">FYJ58_06935</name>
</gene>
<name>A0A6L5XXL7_9FIRM</name>
<keyword evidence="5 7" id="KW-0963">Cytoplasm</keyword>
<accession>A0A6L5XXL7</accession>
<dbReference type="PANTHER" id="PTHR42930:SF3">
    <property type="entry name" value="PHOSPHATE-SPECIFIC TRANSPORT SYSTEM ACCESSORY PROTEIN PHOU"/>
    <property type="match status" value="1"/>
</dbReference>